<dbReference type="InterPro" id="IPR016181">
    <property type="entry name" value="Acyl_CoA_acyltransferase"/>
</dbReference>
<evidence type="ECO:0000313" key="2">
    <source>
        <dbReference type="EMBL" id="RWX81123.1"/>
    </source>
</evidence>
<protein>
    <submittedName>
        <fullName evidence="2">GNAT family N-acetyltransferase</fullName>
    </submittedName>
</protein>
<evidence type="ECO:0000313" key="3">
    <source>
        <dbReference type="Proteomes" id="UP000287687"/>
    </source>
</evidence>
<dbReference type="SUPFAM" id="SSF55729">
    <property type="entry name" value="Acyl-CoA N-acyltransferases (Nat)"/>
    <property type="match status" value="1"/>
</dbReference>
<dbReference type="InterPro" id="IPR038740">
    <property type="entry name" value="BioF2-like_GNAT_dom"/>
</dbReference>
<dbReference type="Pfam" id="PF13480">
    <property type="entry name" value="Acetyltransf_6"/>
    <property type="match status" value="1"/>
</dbReference>
<keyword evidence="3" id="KW-1185">Reference proteome</keyword>
<name>A0A3S3U3H6_9HYPH</name>
<sequence>MGSTLRSADVCLTLPYPVPCMPGRRSRWLRSAMPHQLEASSQGVSHKMRFIAQRHDRLETVEGTWRQFEAAGSTTAFQRFDWMKGIATYLSGPAKGRPFVVEVRDAFTGQSFLLLPLILIQKFGHRVIEYLSLGVCDISLPIVAPGHVFSEEEGTSLWQAIVAVLPKADLINIGRIPRVMGGTVNPLAMLPCVYPIAMEGFAVKLNGDPSTIVDRITNGQTRRILKTSKRRLEELGPVRLMVADTDADLGALLTVMISQRLERFRQLDRFDPLGVPHVQEFYKAAAFAGLKGENPARAFGLAVGDETIATAYGLVNGDTFHLIILSMADGIWRSCSPGTAIVAQLIRWAREERFTTMDFSIGELTYKKGFGGQASALYALERPFTVRGKAVIALRTRFDEFKRKLKSNRLLWTGLKSIISGLRR</sequence>
<dbReference type="Gene3D" id="3.40.630.30">
    <property type="match status" value="1"/>
</dbReference>
<gene>
    <name evidence="2" type="ORF">EPK99_01970</name>
</gene>
<dbReference type="GO" id="GO:0016740">
    <property type="term" value="F:transferase activity"/>
    <property type="evidence" value="ECO:0007669"/>
    <property type="project" value="UniProtKB-KW"/>
</dbReference>
<dbReference type="OrthoDB" id="8193702at2"/>
<comment type="caution">
    <text evidence="2">The sequence shown here is derived from an EMBL/GenBank/DDBJ whole genome shotgun (WGS) entry which is preliminary data.</text>
</comment>
<feature type="domain" description="BioF2-like acetyltransferase" evidence="1">
    <location>
        <begin position="220"/>
        <end position="368"/>
    </location>
</feature>
<proteinExistence type="predicted"/>
<dbReference type="AlphaFoldDB" id="A0A3S3U3H6"/>
<reference evidence="2 3" key="1">
    <citation type="submission" date="2019-01" db="EMBL/GenBank/DDBJ databases">
        <title>The draft genome of Rhizobium sp. 24NR.</title>
        <authorList>
            <person name="Liu L."/>
            <person name="Liang L."/>
            <person name="Shi S."/>
            <person name="Xu L."/>
            <person name="Wang X."/>
            <person name="Li L."/>
            <person name="Zhang X."/>
        </authorList>
    </citation>
    <scope>NUCLEOTIDE SEQUENCE [LARGE SCALE GENOMIC DNA]</scope>
    <source>
        <strain evidence="2 3">24NR</strain>
    </source>
</reference>
<dbReference type="Proteomes" id="UP000287687">
    <property type="component" value="Unassembled WGS sequence"/>
</dbReference>
<organism evidence="2 3">
    <name type="scientific">Neorhizobium lilium</name>
    <dbReference type="NCBI Taxonomy" id="2503024"/>
    <lineage>
        <taxon>Bacteria</taxon>
        <taxon>Pseudomonadati</taxon>
        <taxon>Pseudomonadota</taxon>
        <taxon>Alphaproteobacteria</taxon>
        <taxon>Hyphomicrobiales</taxon>
        <taxon>Rhizobiaceae</taxon>
        <taxon>Rhizobium/Agrobacterium group</taxon>
        <taxon>Neorhizobium</taxon>
    </lineage>
</organism>
<dbReference type="EMBL" id="SBIP01000001">
    <property type="protein sequence ID" value="RWX81123.1"/>
    <property type="molecule type" value="Genomic_DNA"/>
</dbReference>
<accession>A0A3S3U3H6</accession>
<evidence type="ECO:0000259" key="1">
    <source>
        <dbReference type="Pfam" id="PF13480"/>
    </source>
</evidence>
<keyword evidence="2" id="KW-0808">Transferase</keyword>